<dbReference type="Pfam" id="PF08448">
    <property type="entry name" value="PAS_4"/>
    <property type="match status" value="1"/>
</dbReference>
<dbReference type="InterPro" id="IPR001610">
    <property type="entry name" value="PAC"/>
</dbReference>
<evidence type="ECO:0000313" key="5">
    <source>
        <dbReference type="EMBL" id="CDG81520.1"/>
    </source>
</evidence>
<dbReference type="AlphaFoldDB" id="W0V1P2"/>
<evidence type="ECO:0000259" key="2">
    <source>
        <dbReference type="PROSITE" id="PS50113"/>
    </source>
</evidence>
<dbReference type="NCBIfam" id="TIGR00254">
    <property type="entry name" value="GGDEF"/>
    <property type="match status" value="1"/>
</dbReference>
<dbReference type="Gene3D" id="3.20.20.450">
    <property type="entry name" value="EAL domain"/>
    <property type="match status" value="1"/>
</dbReference>
<dbReference type="Pfam" id="PF00990">
    <property type="entry name" value="GGDEF"/>
    <property type="match status" value="1"/>
</dbReference>
<protein>
    <submittedName>
        <fullName evidence="5">Sensory box protein</fullName>
    </submittedName>
</protein>
<dbReference type="Gene3D" id="3.30.450.20">
    <property type="entry name" value="PAS domain"/>
    <property type="match status" value="3"/>
</dbReference>
<dbReference type="SMART" id="SM00086">
    <property type="entry name" value="PAC"/>
    <property type="match status" value="3"/>
</dbReference>
<dbReference type="Pfam" id="PF13426">
    <property type="entry name" value="PAS_9"/>
    <property type="match status" value="1"/>
</dbReference>
<dbReference type="PANTHER" id="PTHR44757">
    <property type="entry name" value="DIGUANYLATE CYCLASE DGCP"/>
    <property type="match status" value="1"/>
</dbReference>
<accession>W0V1P2</accession>
<evidence type="ECO:0000313" key="6">
    <source>
        <dbReference type="Proteomes" id="UP000027604"/>
    </source>
</evidence>
<dbReference type="InterPro" id="IPR052155">
    <property type="entry name" value="Biofilm_reg_signaling"/>
</dbReference>
<dbReference type="CDD" id="cd01948">
    <property type="entry name" value="EAL"/>
    <property type="match status" value="1"/>
</dbReference>
<evidence type="ECO:0000259" key="1">
    <source>
        <dbReference type="PROSITE" id="PS50112"/>
    </source>
</evidence>
<dbReference type="HOGENOM" id="CLU_000445_70_20_4"/>
<dbReference type="PROSITE" id="PS50113">
    <property type="entry name" value="PAC"/>
    <property type="match status" value="2"/>
</dbReference>
<proteinExistence type="predicted"/>
<feature type="domain" description="EAL" evidence="3">
    <location>
        <begin position="552"/>
        <end position="802"/>
    </location>
</feature>
<dbReference type="Pfam" id="PF13188">
    <property type="entry name" value="PAS_8"/>
    <property type="match status" value="1"/>
</dbReference>
<dbReference type="SUPFAM" id="SSF55785">
    <property type="entry name" value="PYP-like sensor domain (PAS domain)"/>
    <property type="match status" value="3"/>
</dbReference>
<dbReference type="InterPro" id="IPR013656">
    <property type="entry name" value="PAS_4"/>
</dbReference>
<dbReference type="InterPro" id="IPR000700">
    <property type="entry name" value="PAS-assoc_C"/>
</dbReference>
<dbReference type="SMART" id="SM00052">
    <property type="entry name" value="EAL"/>
    <property type="match status" value="1"/>
</dbReference>
<name>W0V1P2_9BURK</name>
<organism evidence="5 6">
    <name type="scientific">Janthinobacterium agaricidamnosum NBRC 102515 = DSM 9628</name>
    <dbReference type="NCBI Taxonomy" id="1349767"/>
    <lineage>
        <taxon>Bacteria</taxon>
        <taxon>Pseudomonadati</taxon>
        <taxon>Pseudomonadota</taxon>
        <taxon>Betaproteobacteria</taxon>
        <taxon>Burkholderiales</taxon>
        <taxon>Oxalobacteraceae</taxon>
        <taxon>Janthinobacterium</taxon>
    </lineage>
</organism>
<dbReference type="InterPro" id="IPR035965">
    <property type="entry name" value="PAS-like_dom_sf"/>
</dbReference>
<feature type="domain" description="GGDEF" evidence="4">
    <location>
        <begin position="410"/>
        <end position="543"/>
    </location>
</feature>
<dbReference type="NCBIfam" id="TIGR00229">
    <property type="entry name" value="sensory_box"/>
    <property type="match status" value="3"/>
</dbReference>
<dbReference type="PROSITE" id="PS50112">
    <property type="entry name" value="PAS"/>
    <property type="match status" value="1"/>
</dbReference>
<evidence type="ECO:0000259" key="3">
    <source>
        <dbReference type="PROSITE" id="PS50883"/>
    </source>
</evidence>
<dbReference type="PANTHER" id="PTHR44757:SF2">
    <property type="entry name" value="BIOFILM ARCHITECTURE MAINTENANCE PROTEIN MBAA"/>
    <property type="match status" value="1"/>
</dbReference>
<feature type="domain" description="PAC" evidence="2">
    <location>
        <begin position="326"/>
        <end position="378"/>
    </location>
</feature>
<sequence>MSCLVDALELAPVVAVRSFDRAGIVHVWNLSAAELYGTSALNAIGQPLASVLDYGEGKAEFAAEIEQLWLGGKVQAPRDWLVSKADGATLWIYSSMYPVFRAGRLHQIFCMDVDITLRKQEEDALQQAGGNFRQLFDKSADAILLIQDEHITDVNPAALALFQCDGKLRMLGQRLCDFSPLQQPDGELSLGLSTRMARQVYATGNCRYDWRYLTCQGELFWGEVLLTSITLDHEYLFYAVIRDISARRLTERSLYLAAQVMEHARDAILVTDRQHMVITVNRAYTEITGFDAGDMIGKLFSVHRSELDEQFFFHQIWAELERSDHWQDEILGKRKDGTSYPGWLSLTAIRDSQGEISNYMAILSDITDRKQSEEHTRHMAEHDFLTDLPNRVLLLDRLSLALVAARRRHSMLAILFLDLDHFKNINDTMGHHVGDLLLQEVAQRLVHCVRGVDTVSRQGGDEFVIILADIGGIDQAAHVAASVLQAVTQPYQIAEYELHVSTSIGVSIFPSDGEDMETLIKNADIAMYHAKENGRNGFQFFNADMNAQIVERVTFENGLRHALDNDEFILEFQPSLDVSSGAIVGAEALIRWQHPALGLLKPERFIAVAEDAGLMIPIGNWVLLHACLAAQRWHDAGYKLVVAVNLSVAQFMQKNLPAIVGAALDESGLPAACLELEITETIIMKDGINVNDVLDQLHRMGVQLAIDDFGTGYSRLGHLRNYPIDKLKIDRSFMAGVGGADDDGTVAAAIIAMAKGLKLKVIAEGVETAQQLAFLRRQGCDQYQGFYASDAVRASELGKMLH</sequence>
<dbReference type="PROSITE" id="PS50887">
    <property type="entry name" value="GGDEF"/>
    <property type="match status" value="1"/>
</dbReference>
<dbReference type="GO" id="GO:0003824">
    <property type="term" value="F:catalytic activity"/>
    <property type="evidence" value="ECO:0007669"/>
    <property type="project" value="UniProtKB-ARBA"/>
</dbReference>
<dbReference type="InterPro" id="IPR001633">
    <property type="entry name" value="EAL_dom"/>
</dbReference>
<dbReference type="PATRIC" id="fig|1349767.4.peg.2570"/>
<dbReference type="eggNOG" id="COG5001">
    <property type="taxonomic scope" value="Bacteria"/>
</dbReference>
<evidence type="ECO:0000259" key="4">
    <source>
        <dbReference type="PROSITE" id="PS50887"/>
    </source>
</evidence>
<reference evidence="5 6" key="1">
    <citation type="journal article" date="2015" name="Genome Announc.">
        <title>Genome Sequence of Mushroom Soft-Rot Pathogen Janthinobacterium agaricidamnosum.</title>
        <authorList>
            <person name="Graupner K."/>
            <person name="Lackner G."/>
            <person name="Hertweck C."/>
        </authorList>
    </citation>
    <scope>NUCLEOTIDE SEQUENCE [LARGE SCALE GENOMIC DNA]</scope>
    <source>
        <strain evidence="6">NBRC 102515 / DSM 9628</strain>
    </source>
</reference>
<dbReference type="Gene3D" id="3.30.70.270">
    <property type="match status" value="1"/>
</dbReference>
<dbReference type="EMBL" id="HG322949">
    <property type="protein sequence ID" value="CDG81520.1"/>
    <property type="molecule type" value="Genomic_DNA"/>
</dbReference>
<dbReference type="Proteomes" id="UP000027604">
    <property type="component" value="Chromosome I"/>
</dbReference>
<dbReference type="SUPFAM" id="SSF55073">
    <property type="entry name" value="Nucleotide cyclase"/>
    <property type="match status" value="1"/>
</dbReference>
<dbReference type="CDD" id="cd00130">
    <property type="entry name" value="PAS"/>
    <property type="match status" value="1"/>
</dbReference>
<feature type="domain" description="PAC" evidence="2">
    <location>
        <begin position="76"/>
        <end position="127"/>
    </location>
</feature>
<feature type="domain" description="PAS" evidence="1">
    <location>
        <begin position="253"/>
        <end position="298"/>
    </location>
</feature>
<dbReference type="SMART" id="SM00091">
    <property type="entry name" value="PAS"/>
    <property type="match status" value="3"/>
</dbReference>
<dbReference type="Pfam" id="PF00563">
    <property type="entry name" value="EAL"/>
    <property type="match status" value="1"/>
</dbReference>
<dbReference type="InterPro" id="IPR000014">
    <property type="entry name" value="PAS"/>
</dbReference>
<dbReference type="KEGG" id="jag:GJA_863"/>
<dbReference type="InterPro" id="IPR029787">
    <property type="entry name" value="Nucleotide_cyclase"/>
</dbReference>
<dbReference type="FunFam" id="3.30.70.270:FF:000001">
    <property type="entry name" value="Diguanylate cyclase domain protein"/>
    <property type="match status" value="1"/>
</dbReference>
<gene>
    <name evidence="5" type="ORF">GJA_863</name>
</gene>
<dbReference type="InterPro" id="IPR035919">
    <property type="entry name" value="EAL_sf"/>
</dbReference>
<dbReference type="STRING" id="1349767.GJA_863"/>
<dbReference type="PROSITE" id="PS50883">
    <property type="entry name" value="EAL"/>
    <property type="match status" value="1"/>
</dbReference>
<dbReference type="SMART" id="SM00267">
    <property type="entry name" value="GGDEF"/>
    <property type="match status" value="1"/>
</dbReference>
<dbReference type="CDD" id="cd01949">
    <property type="entry name" value="GGDEF"/>
    <property type="match status" value="1"/>
</dbReference>
<dbReference type="InterPro" id="IPR000160">
    <property type="entry name" value="GGDEF_dom"/>
</dbReference>
<dbReference type="SUPFAM" id="SSF141868">
    <property type="entry name" value="EAL domain-like"/>
    <property type="match status" value="1"/>
</dbReference>
<keyword evidence="6" id="KW-1185">Reference proteome</keyword>
<dbReference type="InterPro" id="IPR043128">
    <property type="entry name" value="Rev_trsase/Diguanyl_cyclase"/>
</dbReference>